<feature type="compositionally biased region" description="Basic and acidic residues" evidence="1">
    <location>
        <begin position="61"/>
        <end position="71"/>
    </location>
</feature>
<protein>
    <submittedName>
        <fullName evidence="3">Uncharacterized protein</fullName>
    </submittedName>
</protein>
<keyword evidence="2" id="KW-1133">Transmembrane helix</keyword>
<accession>J0CW71</accession>
<evidence type="ECO:0000256" key="2">
    <source>
        <dbReference type="SAM" id="Phobius"/>
    </source>
</evidence>
<proteinExistence type="predicted"/>
<organism evidence="3 4">
    <name type="scientific">Auricularia subglabra (strain TFB-10046 / SS5)</name>
    <name type="common">White-rot fungus</name>
    <name type="synonym">Auricularia delicata (strain TFB10046)</name>
    <dbReference type="NCBI Taxonomy" id="717982"/>
    <lineage>
        <taxon>Eukaryota</taxon>
        <taxon>Fungi</taxon>
        <taxon>Dikarya</taxon>
        <taxon>Basidiomycota</taxon>
        <taxon>Agaricomycotina</taxon>
        <taxon>Agaricomycetes</taxon>
        <taxon>Auriculariales</taxon>
        <taxon>Auriculariaceae</taxon>
        <taxon>Auricularia</taxon>
    </lineage>
</organism>
<dbReference type="InParanoid" id="J0CW71"/>
<reference evidence="4" key="1">
    <citation type="journal article" date="2012" name="Science">
        <title>The Paleozoic origin of enzymatic lignin decomposition reconstructed from 31 fungal genomes.</title>
        <authorList>
            <person name="Floudas D."/>
            <person name="Binder M."/>
            <person name="Riley R."/>
            <person name="Barry K."/>
            <person name="Blanchette R.A."/>
            <person name="Henrissat B."/>
            <person name="Martinez A.T."/>
            <person name="Otillar R."/>
            <person name="Spatafora J.W."/>
            <person name="Yadav J.S."/>
            <person name="Aerts A."/>
            <person name="Benoit I."/>
            <person name="Boyd A."/>
            <person name="Carlson A."/>
            <person name="Copeland A."/>
            <person name="Coutinho P.M."/>
            <person name="de Vries R.P."/>
            <person name="Ferreira P."/>
            <person name="Findley K."/>
            <person name="Foster B."/>
            <person name="Gaskell J."/>
            <person name="Glotzer D."/>
            <person name="Gorecki P."/>
            <person name="Heitman J."/>
            <person name="Hesse C."/>
            <person name="Hori C."/>
            <person name="Igarashi K."/>
            <person name="Jurgens J.A."/>
            <person name="Kallen N."/>
            <person name="Kersten P."/>
            <person name="Kohler A."/>
            <person name="Kuees U."/>
            <person name="Kumar T.K.A."/>
            <person name="Kuo A."/>
            <person name="LaButti K."/>
            <person name="Larrondo L.F."/>
            <person name="Lindquist E."/>
            <person name="Ling A."/>
            <person name="Lombard V."/>
            <person name="Lucas S."/>
            <person name="Lundell T."/>
            <person name="Martin R."/>
            <person name="McLaughlin D.J."/>
            <person name="Morgenstern I."/>
            <person name="Morin E."/>
            <person name="Murat C."/>
            <person name="Nagy L.G."/>
            <person name="Nolan M."/>
            <person name="Ohm R.A."/>
            <person name="Patyshakuliyeva A."/>
            <person name="Rokas A."/>
            <person name="Ruiz-Duenas F.J."/>
            <person name="Sabat G."/>
            <person name="Salamov A."/>
            <person name="Samejima M."/>
            <person name="Schmutz J."/>
            <person name="Slot J.C."/>
            <person name="St John F."/>
            <person name="Stenlid J."/>
            <person name="Sun H."/>
            <person name="Sun S."/>
            <person name="Syed K."/>
            <person name="Tsang A."/>
            <person name="Wiebenga A."/>
            <person name="Young D."/>
            <person name="Pisabarro A."/>
            <person name="Eastwood D.C."/>
            <person name="Martin F."/>
            <person name="Cullen D."/>
            <person name="Grigoriev I.V."/>
            <person name="Hibbett D.S."/>
        </authorList>
    </citation>
    <scope>NUCLEOTIDE SEQUENCE [LARGE SCALE GENOMIC DNA]</scope>
    <source>
        <strain evidence="4">TFB10046</strain>
    </source>
</reference>
<evidence type="ECO:0000313" key="4">
    <source>
        <dbReference type="Proteomes" id="UP000006514"/>
    </source>
</evidence>
<dbReference type="AlphaFoldDB" id="J0CW71"/>
<evidence type="ECO:0000256" key="1">
    <source>
        <dbReference type="SAM" id="MobiDB-lite"/>
    </source>
</evidence>
<dbReference type="Proteomes" id="UP000006514">
    <property type="component" value="Unassembled WGS sequence"/>
</dbReference>
<sequence length="164" mass="18738">MDQIVEDTRSQLDETHHTPVSAPEHPGLETAPSQPTCNVPQPQAQIAEETRSQGELGPTTHDPETQADHATKSVQSRLHWHRVPWNRIPWMRLWHWFCVYLCAVLIVDGPMFVGAMVGKVSHKWWIVISVFAVILPIAYVKYDMAKAQAQCRECMPLLRRSHQS</sequence>
<name>J0CW71_AURST</name>
<keyword evidence="4" id="KW-1185">Reference proteome</keyword>
<feature type="region of interest" description="Disordered" evidence="1">
    <location>
        <begin position="1"/>
        <end position="73"/>
    </location>
</feature>
<dbReference type="KEGG" id="adl:AURDEDRAFT_176173"/>
<dbReference type="EMBL" id="JH687921">
    <property type="protein sequence ID" value="EJD34778.1"/>
    <property type="molecule type" value="Genomic_DNA"/>
</dbReference>
<gene>
    <name evidence="3" type="ORF">AURDEDRAFT_176173</name>
</gene>
<evidence type="ECO:0000313" key="3">
    <source>
        <dbReference type="EMBL" id="EJD34778.1"/>
    </source>
</evidence>
<feature type="compositionally biased region" description="Polar residues" evidence="1">
    <location>
        <begin position="31"/>
        <end position="44"/>
    </location>
</feature>
<feature type="transmembrane region" description="Helical" evidence="2">
    <location>
        <begin position="93"/>
        <end position="118"/>
    </location>
</feature>
<feature type="compositionally biased region" description="Basic and acidic residues" evidence="1">
    <location>
        <begin position="1"/>
        <end position="17"/>
    </location>
</feature>
<keyword evidence="2" id="KW-0812">Transmembrane</keyword>
<keyword evidence="2" id="KW-0472">Membrane</keyword>
<feature type="transmembrane region" description="Helical" evidence="2">
    <location>
        <begin position="124"/>
        <end position="142"/>
    </location>
</feature>